<evidence type="ECO:0000313" key="5">
    <source>
        <dbReference type="EMBL" id="TIH40658.1"/>
    </source>
</evidence>
<dbReference type="InterPro" id="IPR036388">
    <property type="entry name" value="WH-like_DNA-bd_sf"/>
</dbReference>
<organism evidence="5 6">
    <name type="scientific">Subtercola vilae</name>
    <dbReference type="NCBI Taxonomy" id="2056433"/>
    <lineage>
        <taxon>Bacteria</taxon>
        <taxon>Bacillati</taxon>
        <taxon>Actinomycetota</taxon>
        <taxon>Actinomycetes</taxon>
        <taxon>Micrococcales</taxon>
        <taxon>Microbacteriaceae</taxon>
        <taxon>Subtercola</taxon>
    </lineage>
</organism>
<name>A0A4T2CEG3_9MICO</name>
<accession>A0A4T2CEG3</accession>
<keyword evidence="6" id="KW-1185">Reference proteome</keyword>
<dbReference type="GO" id="GO:0006355">
    <property type="term" value="P:regulation of DNA-templated transcription"/>
    <property type="evidence" value="ECO:0007669"/>
    <property type="project" value="InterPro"/>
</dbReference>
<keyword evidence="1" id="KW-0805">Transcription regulation</keyword>
<dbReference type="AlphaFoldDB" id="A0A4T2CEG3"/>
<dbReference type="PANTHER" id="PTHR44688:SF16">
    <property type="entry name" value="DNA-BINDING TRANSCRIPTIONAL ACTIVATOR DEVR_DOSR"/>
    <property type="match status" value="1"/>
</dbReference>
<reference evidence="5 6" key="1">
    <citation type="journal article" date="2019" name="Microorganisms">
        <title>Systematic Affiliation and Genome Analysis of Subtercola vilae DB165(T) with Particular Emphasis on Cold Adaptation of an Isolate from a High-Altitude Cold Volcano Lake.</title>
        <authorList>
            <person name="Villalobos A.S."/>
            <person name="Wiese J."/>
            <person name="Imhoff J.F."/>
            <person name="Dorador C."/>
            <person name="Keller A."/>
            <person name="Hentschel U."/>
        </authorList>
    </citation>
    <scope>NUCLEOTIDE SEQUENCE [LARGE SCALE GENOMIC DNA]</scope>
    <source>
        <strain evidence="5 6">DB165</strain>
    </source>
</reference>
<dbReference type="InterPro" id="IPR000792">
    <property type="entry name" value="Tscrpt_reg_LuxR_C"/>
</dbReference>
<dbReference type="InterPro" id="IPR029016">
    <property type="entry name" value="GAF-like_dom_sf"/>
</dbReference>
<dbReference type="InterPro" id="IPR016032">
    <property type="entry name" value="Sig_transdc_resp-reg_C-effctor"/>
</dbReference>
<dbReference type="CDD" id="cd06170">
    <property type="entry name" value="LuxR_C_like"/>
    <property type="match status" value="1"/>
</dbReference>
<dbReference type="EMBL" id="QYRT01000002">
    <property type="protein sequence ID" value="TIH40658.1"/>
    <property type="molecule type" value="Genomic_DNA"/>
</dbReference>
<dbReference type="SMART" id="SM00421">
    <property type="entry name" value="HTH_LUXR"/>
    <property type="match status" value="1"/>
</dbReference>
<dbReference type="Proteomes" id="UP000306192">
    <property type="component" value="Unassembled WGS sequence"/>
</dbReference>
<evidence type="ECO:0000256" key="2">
    <source>
        <dbReference type="ARBA" id="ARBA00023125"/>
    </source>
</evidence>
<dbReference type="GO" id="GO:0003677">
    <property type="term" value="F:DNA binding"/>
    <property type="evidence" value="ECO:0007669"/>
    <property type="project" value="UniProtKB-KW"/>
</dbReference>
<gene>
    <name evidence="5" type="ORF">D4765_01355</name>
</gene>
<dbReference type="Gene3D" id="3.30.450.40">
    <property type="match status" value="1"/>
</dbReference>
<evidence type="ECO:0000256" key="3">
    <source>
        <dbReference type="ARBA" id="ARBA00023163"/>
    </source>
</evidence>
<protein>
    <submittedName>
        <fullName evidence="5">DNA-binding response regulator</fullName>
    </submittedName>
</protein>
<dbReference type="Gene3D" id="1.10.10.10">
    <property type="entry name" value="Winged helix-like DNA-binding domain superfamily/Winged helix DNA-binding domain"/>
    <property type="match status" value="1"/>
</dbReference>
<dbReference type="PROSITE" id="PS00622">
    <property type="entry name" value="HTH_LUXR_1"/>
    <property type="match status" value="1"/>
</dbReference>
<evidence type="ECO:0000313" key="6">
    <source>
        <dbReference type="Proteomes" id="UP000306192"/>
    </source>
</evidence>
<sequence length="290" mass="31456">MSISTATHDLELLQKTLSALTVKAEFPLAFGGLVTRVGAPLTAFVGTRGQTLNGLLIEPTEGLGGRAISERRPVTAIQYRGSTSITHRYDREVLAEHIVCLVAVPVVVSGAVRAVIYGAHRSAIQLGDPVLRTSLALATGLAWEYSVHDEVERRVALLETEGGAAHIRALAAKQRAELRDLYAELRSLSRVVADPLLAERLDAFGRTLVPRAGAHSEPTAEQRDHREQLSPRELDVLSQVALGKRNGHIADQLDLAESTVKSYLSSAMRKLDANNRYEAVITARQRGLIP</sequence>
<dbReference type="SUPFAM" id="SSF46894">
    <property type="entry name" value="C-terminal effector domain of the bipartite response regulators"/>
    <property type="match status" value="1"/>
</dbReference>
<evidence type="ECO:0000259" key="4">
    <source>
        <dbReference type="PROSITE" id="PS50043"/>
    </source>
</evidence>
<dbReference type="RefSeq" id="WP_136640431.1">
    <property type="nucleotide sequence ID" value="NZ_QYRT01000002.1"/>
</dbReference>
<dbReference type="Pfam" id="PF00196">
    <property type="entry name" value="GerE"/>
    <property type="match status" value="1"/>
</dbReference>
<dbReference type="OrthoDB" id="4069167at2"/>
<keyword evidence="3" id="KW-0804">Transcription</keyword>
<evidence type="ECO:0000256" key="1">
    <source>
        <dbReference type="ARBA" id="ARBA00023015"/>
    </source>
</evidence>
<proteinExistence type="predicted"/>
<feature type="domain" description="HTH luxR-type" evidence="4">
    <location>
        <begin position="222"/>
        <end position="287"/>
    </location>
</feature>
<dbReference type="PRINTS" id="PR00038">
    <property type="entry name" value="HTHLUXR"/>
</dbReference>
<dbReference type="PANTHER" id="PTHR44688">
    <property type="entry name" value="DNA-BINDING TRANSCRIPTIONAL ACTIVATOR DEVR_DOSR"/>
    <property type="match status" value="1"/>
</dbReference>
<keyword evidence="2 5" id="KW-0238">DNA-binding</keyword>
<dbReference type="PROSITE" id="PS50043">
    <property type="entry name" value="HTH_LUXR_2"/>
    <property type="match status" value="1"/>
</dbReference>
<comment type="caution">
    <text evidence="5">The sequence shown here is derived from an EMBL/GenBank/DDBJ whole genome shotgun (WGS) entry which is preliminary data.</text>
</comment>